<protein>
    <submittedName>
        <fullName evidence="1">Uncharacterized protein</fullName>
    </submittedName>
</protein>
<sequence>MKHKVMLIYMKYWLYYYLVNFTRIIKRNSREKKEWEGVVGQRKYLAVA</sequence>
<dbReference type="AlphaFoldDB" id="A0A0E9UDS2"/>
<organism evidence="1">
    <name type="scientific">Anguilla anguilla</name>
    <name type="common">European freshwater eel</name>
    <name type="synonym">Muraena anguilla</name>
    <dbReference type="NCBI Taxonomy" id="7936"/>
    <lineage>
        <taxon>Eukaryota</taxon>
        <taxon>Metazoa</taxon>
        <taxon>Chordata</taxon>
        <taxon>Craniata</taxon>
        <taxon>Vertebrata</taxon>
        <taxon>Euteleostomi</taxon>
        <taxon>Actinopterygii</taxon>
        <taxon>Neopterygii</taxon>
        <taxon>Teleostei</taxon>
        <taxon>Anguilliformes</taxon>
        <taxon>Anguillidae</taxon>
        <taxon>Anguilla</taxon>
    </lineage>
</organism>
<evidence type="ECO:0000313" key="1">
    <source>
        <dbReference type="EMBL" id="JAH64014.1"/>
    </source>
</evidence>
<reference evidence="1" key="2">
    <citation type="journal article" date="2015" name="Fish Shellfish Immunol.">
        <title>Early steps in the European eel (Anguilla anguilla)-Vibrio vulnificus interaction in the gills: Role of the RtxA13 toxin.</title>
        <authorList>
            <person name="Callol A."/>
            <person name="Pajuelo D."/>
            <person name="Ebbesson L."/>
            <person name="Teles M."/>
            <person name="MacKenzie S."/>
            <person name="Amaro C."/>
        </authorList>
    </citation>
    <scope>NUCLEOTIDE SEQUENCE</scope>
</reference>
<dbReference type="EMBL" id="GBXM01044563">
    <property type="protein sequence ID" value="JAH64014.1"/>
    <property type="molecule type" value="Transcribed_RNA"/>
</dbReference>
<reference evidence="1" key="1">
    <citation type="submission" date="2014-11" db="EMBL/GenBank/DDBJ databases">
        <authorList>
            <person name="Amaro Gonzalez C."/>
        </authorList>
    </citation>
    <scope>NUCLEOTIDE SEQUENCE</scope>
</reference>
<proteinExistence type="predicted"/>
<accession>A0A0E9UDS2</accession>
<name>A0A0E9UDS2_ANGAN</name>